<organism evidence="1 2">
    <name type="scientific">Paenibacillus roseopurpureus</name>
    <dbReference type="NCBI Taxonomy" id="2918901"/>
    <lineage>
        <taxon>Bacteria</taxon>
        <taxon>Bacillati</taxon>
        <taxon>Bacillota</taxon>
        <taxon>Bacilli</taxon>
        <taxon>Bacillales</taxon>
        <taxon>Paenibacillaceae</taxon>
        <taxon>Paenibacillus</taxon>
    </lineage>
</organism>
<accession>A0AA96RPP1</accession>
<dbReference type="KEGG" id="proo:MJB10_12415"/>
<dbReference type="Proteomes" id="UP001304650">
    <property type="component" value="Chromosome"/>
</dbReference>
<name>A0AA96RPP1_9BACL</name>
<proteinExistence type="predicted"/>
<gene>
    <name evidence="1" type="ORF">MJB10_12415</name>
</gene>
<protein>
    <submittedName>
        <fullName evidence="1">Uncharacterized protein</fullName>
    </submittedName>
</protein>
<sequence>MNVPAELDGAKVIMYIENDKRPFLIMKFEEDDGSQKEVPITRMAIAKYENGKGYYLFLCDMNWEVQNDFDFDSIEEAIHCASKSFEVKINDWNNF</sequence>
<reference evidence="1" key="1">
    <citation type="submission" date="2022-02" db="EMBL/GenBank/DDBJ databases">
        <title>Paenibacillus sp. MBLB1832 Whole Genome Shotgun Sequencing.</title>
        <authorList>
            <person name="Hwang C.Y."/>
            <person name="Cho E.-S."/>
            <person name="Seo M.-J."/>
        </authorList>
    </citation>
    <scope>NUCLEOTIDE SEQUENCE</scope>
    <source>
        <strain evidence="1">MBLB1832</strain>
    </source>
</reference>
<evidence type="ECO:0000313" key="2">
    <source>
        <dbReference type="Proteomes" id="UP001304650"/>
    </source>
</evidence>
<evidence type="ECO:0000313" key="1">
    <source>
        <dbReference type="EMBL" id="WNR46852.1"/>
    </source>
</evidence>
<dbReference type="AlphaFoldDB" id="A0AA96RPP1"/>
<dbReference type="EMBL" id="CP130319">
    <property type="protein sequence ID" value="WNR46852.1"/>
    <property type="molecule type" value="Genomic_DNA"/>
</dbReference>
<dbReference type="RefSeq" id="WP_314805264.1">
    <property type="nucleotide sequence ID" value="NZ_CP130319.1"/>
</dbReference>
<keyword evidence="2" id="KW-1185">Reference proteome</keyword>